<dbReference type="GO" id="GO:0010011">
    <property type="term" value="F:auxin binding"/>
    <property type="evidence" value="ECO:0007669"/>
    <property type="project" value="InterPro"/>
</dbReference>
<keyword evidence="5 12" id="KW-0862">Zinc</keyword>
<dbReference type="PANTHER" id="PTHR37236:SF1">
    <property type="entry name" value="AUXIN-BINDING PROTEIN 1"/>
    <property type="match status" value="1"/>
</dbReference>
<evidence type="ECO:0000256" key="11">
    <source>
        <dbReference type="PIRSR" id="PIRSR600526-1"/>
    </source>
</evidence>
<evidence type="ECO:0000313" key="13">
    <source>
        <dbReference type="EMBL" id="WMV36255.1"/>
    </source>
</evidence>
<dbReference type="Proteomes" id="UP001234989">
    <property type="component" value="Chromosome 6"/>
</dbReference>
<keyword evidence="7" id="KW-0675">Receptor</keyword>
<keyword evidence="3" id="KW-0732">Signal</keyword>
<keyword evidence="14" id="KW-1185">Reference proteome</keyword>
<gene>
    <name evidence="13" type="ORF">MTR67_029640</name>
</gene>
<dbReference type="InterPro" id="IPR011051">
    <property type="entry name" value="RmlC_Cupin_sf"/>
</dbReference>
<dbReference type="SUPFAM" id="SSF51182">
    <property type="entry name" value="RmlC-like cupins"/>
    <property type="match status" value="1"/>
</dbReference>
<dbReference type="GO" id="GO:0046872">
    <property type="term" value="F:metal ion binding"/>
    <property type="evidence" value="ECO:0007669"/>
    <property type="project" value="UniProtKB-KW"/>
</dbReference>
<proteinExistence type="predicted"/>
<protein>
    <recommendedName>
        <fullName evidence="15">Auxin-binding protein T85</fullName>
    </recommendedName>
</protein>
<evidence type="ECO:0000256" key="8">
    <source>
        <dbReference type="ARBA" id="ARBA00023180"/>
    </source>
</evidence>
<evidence type="ECO:0000256" key="2">
    <source>
        <dbReference type="ARBA" id="ARBA00022723"/>
    </source>
</evidence>
<keyword evidence="4" id="KW-0256">Endoplasmic reticulum</keyword>
<evidence type="ECO:0000256" key="12">
    <source>
        <dbReference type="PIRSR" id="PIRSR600526-2"/>
    </source>
</evidence>
<feature type="binding site" evidence="12">
    <location>
        <position position="176"/>
    </location>
    <ligand>
        <name>Zn(2+)</name>
        <dbReference type="ChEBI" id="CHEBI:29105"/>
    </ligand>
</feature>
<keyword evidence="8" id="KW-0325">Glycoprotein</keyword>
<dbReference type="GO" id="GO:0009826">
    <property type="term" value="P:unidimensional cell growth"/>
    <property type="evidence" value="ECO:0007669"/>
    <property type="project" value="TreeGrafter"/>
</dbReference>
<dbReference type="AlphaFoldDB" id="A0AAF0RBH8"/>
<evidence type="ECO:0000256" key="5">
    <source>
        <dbReference type="ARBA" id="ARBA00022833"/>
    </source>
</evidence>
<evidence type="ECO:0000256" key="3">
    <source>
        <dbReference type="ARBA" id="ARBA00022729"/>
    </source>
</evidence>
<dbReference type="Pfam" id="PF02041">
    <property type="entry name" value="Auxin_BP"/>
    <property type="match status" value="1"/>
</dbReference>
<dbReference type="GO" id="GO:0000911">
    <property type="term" value="P:cytokinesis by cell plate formation"/>
    <property type="evidence" value="ECO:0007669"/>
    <property type="project" value="TreeGrafter"/>
</dbReference>
<evidence type="ECO:0000256" key="6">
    <source>
        <dbReference type="ARBA" id="ARBA00023157"/>
    </source>
</evidence>
<dbReference type="GO" id="GO:0051781">
    <property type="term" value="P:positive regulation of cell division"/>
    <property type="evidence" value="ECO:0007669"/>
    <property type="project" value="TreeGrafter"/>
</dbReference>
<dbReference type="GO" id="GO:0045793">
    <property type="term" value="P:positive regulation of cell size"/>
    <property type="evidence" value="ECO:0007669"/>
    <property type="project" value="TreeGrafter"/>
</dbReference>
<dbReference type="GO" id="GO:0005788">
    <property type="term" value="C:endoplasmic reticulum lumen"/>
    <property type="evidence" value="ECO:0007669"/>
    <property type="project" value="UniProtKB-SubCell"/>
</dbReference>
<feature type="binding site" evidence="12">
    <location>
        <position position="226"/>
    </location>
    <ligand>
        <name>Zn(2+)</name>
        <dbReference type="ChEBI" id="CHEBI:29105"/>
    </ligand>
</feature>
<evidence type="ECO:0000256" key="7">
    <source>
        <dbReference type="ARBA" id="ARBA00023170"/>
    </source>
</evidence>
<dbReference type="InterPro" id="IPR014710">
    <property type="entry name" value="RmlC-like_jellyroll"/>
</dbReference>
<comment type="function">
    <text evidence="10">This is probably a receptor for the plant hormone auxin.</text>
</comment>
<evidence type="ECO:0008006" key="15">
    <source>
        <dbReference type="Google" id="ProtNLM"/>
    </source>
</evidence>
<dbReference type="EMBL" id="CP133617">
    <property type="protein sequence ID" value="WMV36255.1"/>
    <property type="molecule type" value="Genomic_DNA"/>
</dbReference>
<evidence type="ECO:0000256" key="4">
    <source>
        <dbReference type="ARBA" id="ARBA00022824"/>
    </source>
</evidence>
<name>A0AAF0RBH8_SOLVR</name>
<dbReference type="PANTHER" id="PTHR37236">
    <property type="entry name" value="AUXIN-BINDING PROTEIN 1"/>
    <property type="match status" value="1"/>
</dbReference>
<dbReference type="FunFam" id="2.60.120.10:FF:000080">
    <property type="entry name" value="Auxin-binding protein 1"/>
    <property type="match status" value="1"/>
</dbReference>
<reference evidence="13" key="1">
    <citation type="submission" date="2023-08" db="EMBL/GenBank/DDBJ databases">
        <title>A de novo genome assembly of Solanum verrucosum Schlechtendal, a Mexican diploid species geographically isolated from the other diploid A-genome species in potato relatives.</title>
        <authorList>
            <person name="Hosaka K."/>
        </authorList>
    </citation>
    <scope>NUCLEOTIDE SEQUENCE</scope>
    <source>
        <tissue evidence="13">Young leaves</tissue>
    </source>
</reference>
<dbReference type="PRINTS" id="PR00655">
    <property type="entry name" value="AUXINBINDNGP"/>
</dbReference>
<dbReference type="CDD" id="cd02220">
    <property type="entry name" value="cupin_ABP1"/>
    <property type="match status" value="1"/>
</dbReference>
<dbReference type="InterPro" id="IPR000526">
    <property type="entry name" value="Auxin-bd"/>
</dbReference>
<accession>A0AAF0RBH8</accession>
<organism evidence="13 14">
    <name type="scientific">Solanum verrucosum</name>
    <dbReference type="NCBI Taxonomy" id="315347"/>
    <lineage>
        <taxon>Eukaryota</taxon>
        <taxon>Viridiplantae</taxon>
        <taxon>Streptophyta</taxon>
        <taxon>Embryophyta</taxon>
        <taxon>Tracheophyta</taxon>
        <taxon>Spermatophyta</taxon>
        <taxon>Magnoliopsida</taxon>
        <taxon>eudicotyledons</taxon>
        <taxon>Gunneridae</taxon>
        <taxon>Pentapetalae</taxon>
        <taxon>asterids</taxon>
        <taxon>lamiids</taxon>
        <taxon>Solanales</taxon>
        <taxon>Solanaceae</taxon>
        <taxon>Solanoideae</taxon>
        <taxon>Solaneae</taxon>
        <taxon>Solanum</taxon>
    </lineage>
</organism>
<evidence type="ECO:0000256" key="1">
    <source>
        <dbReference type="ARBA" id="ARBA00004319"/>
    </source>
</evidence>
<evidence type="ECO:0000256" key="9">
    <source>
        <dbReference type="ARBA" id="ARBA00023294"/>
    </source>
</evidence>
<dbReference type="Gene3D" id="2.60.120.10">
    <property type="entry name" value="Jelly Rolls"/>
    <property type="match status" value="1"/>
</dbReference>
<keyword evidence="6" id="KW-1015">Disulfide bond</keyword>
<comment type="subcellular location">
    <subcellularLocation>
        <location evidence="1">Endoplasmic reticulum lumen</location>
    </subcellularLocation>
</comment>
<keyword evidence="9" id="KW-0927">Auxin signaling pathway</keyword>
<sequence>MRKGMTLPIEHNLSLIEINFGSSEAIKMLTNNNLLYDDLIVKCSSSSPFIPSGSFWTFSRNDGTVMRSGVSSFQTDGAIMIRHGVVILVSLLWFATAEASPCSINGKSSHHFFFVALLILEETRLPLVKNISELPQHNYGRSGLSHTIIAGSVLHGMKEIEVWLQTFAPGSRTPIHRHSCEQVFVVLKGQGTLYLAPSSHSKYPGNPQEFHIFPNSTFHIPVNDVHQVWNTGKHEDLQVLVVISRPPVKVFMYDDWSMPHTASKLKFPYYWDEKCYQTTMWKDEL</sequence>
<evidence type="ECO:0000256" key="10">
    <source>
        <dbReference type="ARBA" id="ARBA00060083"/>
    </source>
</evidence>
<feature type="binding site" evidence="12">
    <location>
        <position position="178"/>
    </location>
    <ligand>
        <name>Zn(2+)</name>
        <dbReference type="ChEBI" id="CHEBI:29105"/>
    </ligand>
</feature>
<dbReference type="GO" id="GO:0032877">
    <property type="term" value="P:positive regulation of DNA endoreduplication"/>
    <property type="evidence" value="ECO:0007669"/>
    <property type="project" value="TreeGrafter"/>
</dbReference>
<evidence type="ECO:0000313" key="14">
    <source>
        <dbReference type="Proteomes" id="UP001234989"/>
    </source>
</evidence>
<dbReference type="GO" id="GO:0009734">
    <property type="term" value="P:auxin-activated signaling pathway"/>
    <property type="evidence" value="ECO:0007669"/>
    <property type="project" value="UniProtKB-KW"/>
</dbReference>
<keyword evidence="2 12" id="KW-0479">Metal-binding</keyword>
<feature type="glycosylation site" description="N-linked (GlcNAc...) asparagine" evidence="11">
    <location>
        <position position="215"/>
    </location>
</feature>